<name>A0A6B0QTQ4_9CETA</name>
<keyword evidence="3" id="KW-1185">Reference proteome</keyword>
<feature type="compositionally biased region" description="Low complexity" evidence="1">
    <location>
        <begin position="10"/>
        <end position="21"/>
    </location>
</feature>
<reference evidence="2" key="1">
    <citation type="submission" date="2019-10" db="EMBL/GenBank/DDBJ databases">
        <title>The sequence and de novo assembly of the wild yak genome.</title>
        <authorList>
            <person name="Liu Y."/>
        </authorList>
    </citation>
    <scope>NUCLEOTIDE SEQUENCE [LARGE SCALE GENOMIC DNA]</scope>
    <source>
        <strain evidence="2">WY2019</strain>
    </source>
</reference>
<evidence type="ECO:0000313" key="2">
    <source>
        <dbReference type="EMBL" id="MXQ80051.1"/>
    </source>
</evidence>
<evidence type="ECO:0000313" key="3">
    <source>
        <dbReference type="Proteomes" id="UP000322234"/>
    </source>
</evidence>
<dbReference type="AlphaFoldDB" id="A0A6B0QTQ4"/>
<proteinExistence type="predicted"/>
<organism evidence="2 3">
    <name type="scientific">Bos mutus</name>
    <name type="common">wild yak</name>
    <dbReference type="NCBI Taxonomy" id="72004"/>
    <lineage>
        <taxon>Eukaryota</taxon>
        <taxon>Metazoa</taxon>
        <taxon>Chordata</taxon>
        <taxon>Craniata</taxon>
        <taxon>Vertebrata</taxon>
        <taxon>Euteleostomi</taxon>
        <taxon>Mammalia</taxon>
        <taxon>Eutheria</taxon>
        <taxon>Laurasiatheria</taxon>
        <taxon>Artiodactyla</taxon>
        <taxon>Ruminantia</taxon>
        <taxon>Pecora</taxon>
        <taxon>Bovidae</taxon>
        <taxon>Bovinae</taxon>
        <taxon>Bos</taxon>
    </lineage>
</organism>
<dbReference type="Proteomes" id="UP000322234">
    <property type="component" value="Unassembled WGS sequence"/>
</dbReference>
<evidence type="ECO:0000256" key="1">
    <source>
        <dbReference type="SAM" id="MobiDB-lite"/>
    </source>
</evidence>
<sequence>MLAGPGDESITPPTTKTKPIPGSATSLLAFALWIPKTDLQEVGWSPGAPTTQGKLSAVSWEGLCGVKWKKQEIPYLLLADLCLLLRHQDRRISSRMALYWNARLFQSIDVGQYAGLGLYR</sequence>
<comment type="caution">
    <text evidence="2">The sequence shown here is derived from an EMBL/GenBank/DDBJ whole genome shotgun (WGS) entry which is preliminary data.</text>
</comment>
<accession>A0A6B0QTQ4</accession>
<protein>
    <submittedName>
        <fullName evidence="2">Uncharacterized protein</fullName>
    </submittedName>
</protein>
<gene>
    <name evidence="2" type="ORF">E5288_WYG013695</name>
</gene>
<dbReference type="EMBL" id="VBQZ03000003">
    <property type="protein sequence ID" value="MXQ80051.1"/>
    <property type="molecule type" value="Genomic_DNA"/>
</dbReference>
<feature type="region of interest" description="Disordered" evidence="1">
    <location>
        <begin position="1"/>
        <end position="22"/>
    </location>
</feature>